<keyword evidence="2" id="KW-1185">Reference proteome</keyword>
<evidence type="ECO:0000313" key="1">
    <source>
        <dbReference type="EMBL" id="TQV71009.1"/>
    </source>
</evidence>
<dbReference type="Proteomes" id="UP000317839">
    <property type="component" value="Unassembled WGS sequence"/>
</dbReference>
<sequence length="105" mass="11693">MLVLPEPKLNADDMLALQNIKIPIEGEYRIYKNADVVLKENFISGVSNYSSHYDGKGGTVTGVKLSSYQIPSGARGREVKVKIVITDLLVDSTHYRIIIKKTNDQ</sequence>
<protein>
    <submittedName>
        <fullName evidence="1">Uncharacterized protein</fullName>
    </submittedName>
</protein>
<comment type="caution">
    <text evidence="1">The sequence shown here is derived from an EMBL/GenBank/DDBJ whole genome shotgun (WGS) entry which is preliminary data.</text>
</comment>
<dbReference type="RefSeq" id="WP_142944226.1">
    <property type="nucleotide sequence ID" value="NZ_VIKR01000007.1"/>
</dbReference>
<accession>A0A545T1D9</accession>
<organism evidence="1 2">
    <name type="scientific">Aliikangiella marina</name>
    <dbReference type="NCBI Taxonomy" id="1712262"/>
    <lineage>
        <taxon>Bacteria</taxon>
        <taxon>Pseudomonadati</taxon>
        <taxon>Pseudomonadota</taxon>
        <taxon>Gammaproteobacteria</taxon>
        <taxon>Oceanospirillales</taxon>
        <taxon>Pleioneaceae</taxon>
        <taxon>Aliikangiella</taxon>
    </lineage>
</organism>
<name>A0A545T1D9_9GAMM</name>
<reference evidence="1 2" key="1">
    <citation type="submission" date="2019-06" db="EMBL/GenBank/DDBJ databases">
        <title>Draft genome of Aliikangiella marina GYP-15.</title>
        <authorList>
            <person name="Wang G."/>
        </authorList>
    </citation>
    <scope>NUCLEOTIDE SEQUENCE [LARGE SCALE GENOMIC DNA]</scope>
    <source>
        <strain evidence="1 2">GYP-15</strain>
    </source>
</reference>
<gene>
    <name evidence="1" type="ORF">FLL45_22030</name>
</gene>
<evidence type="ECO:0000313" key="2">
    <source>
        <dbReference type="Proteomes" id="UP000317839"/>
    </source>
</evidence>
<dbReference type="AlphaFoldDB" id="A0A545T1D9"/>
<proteinExistence type="predicted"/>
<dbReference type="EMBL" id="VIKR01000007">
    <property type="protein sequence ID" value="TQV71009.1"/>
    <property type="molecule type" value="Genomic_DNA"/>
</dbReference>